<dbReference type="InterPro" id="IPR013106">
    <property type="entry name" value="Ig_V-set"/>
</dbReference>
<proteinExistence type="predicted"/>
<accession>A0A4W4EIC0</accession>
<sequence length="98" mass="11413">MPKTVHFKELKWMFNSKFMLKCNSGEVVHFPAYNGRVEFNKTTFSLTLKNLTKNDAGTYTVKGDDDEGENIIVVHTLTVLFRHKCNKVLSCKTYFFIR</sequence>
<feature type="domain" description="Immunoglobulin V-set" evidence="1">
    <location>
        <begin position="24"/>
        <end position="69"/>
    </location>
</feature>
<dbReference type="Pfam" id="PF07686">
    <property type="entry name" value="V-set"/>
    <property type="match status" value="1"/>
</dbReference>
<dbReference type="STRING" id="8005.ENSEEEP00000011132"/>
<evidence type="ECO:0000313" key="3">
    <source>
        <dbReference type="Proteomes" id="UP000314983"/>
    </source>
</evidence>
<evidence type="ECO:0000313" key="2">
    <source>
        <dbReference type="Ensembl" id="ENSEEEP00000011132.2"/>
    </source>
</evidence>
<reference evidence="3" key="1">
    <citation type="journal article" date="2014" name="Science">
        <title>Nonhuman genetics. Genomic basis for the convergent evolution of electric organs.</title>
        <authorList>
            <person name="Gallant J.R."/>
            <person name="Traeger L.L."/>
            <person name="Volkening J.D."/>
            <person name="Moffett H."/>
            <person name="Chen P.H."/>
            <person name="Novina C.D."/>
            <person name="Phillips G.N.Jr."/>
            <person name="Anand R."/>
            <person name="Wells G.B."/>
            <person name="Pinch M."/>
            <person name="Guth R."/>
            <person name="Unguez G.A."/>
            <person name="Albert J.S."/>
            <person name="Zakon H.H."/>
            <person name="Samanta M.P."/>
            <person name="Sussman M.R."/>
        </authorList>
    </citation>
    <scope>NUCLEOTIDE SEQUENCE [LARGE SCALE GENOMIC DNA]</scope>
</reference>
<dbReference type="InterPro" id="IPR036179">
    <property type="entry name" value="Ig-like_dom_sf"/>
</dbReference>
<reference evidence="2" key="5">
    <citation type="submission" date="2025-09" db="UniProtKB">
        <authorList>
            <consortium name="Ensembl"/>
        </authorList>
    </citation>
    <scope>IDENTIFICATION</scope>
</reference>
<reference evidence="2" key="4">
    <citation type="submission" date="2025-08" db="UniProtKB">
        <authorList>
            <consortium name="Ensembl"/>
        </authorList>
    </citation>
    <scope>IDENTIFICATION</scope>
</reference>
<dbReference type="GeneTree" id="ENSGT01120000277282"/>
<name>A0A4W4EIC0_ELEEL</name>
<reference evidence="2" key="3">
    <citation type="submission" date="2020-05" db="EMBL/GenBank/DDBJ databases">
        <title>Electrophorus electricus (electric eel) genome, fEleEle1, primary haplotype.</title>
        <authorList>
            <person name="Myers G."/>
            <person name="Meyer A."/>
            <person name="Fedrigo O."/>
            <person name="Formenti G."/>
            <person name="Rhie A."/>
            <person name="Tracey A."/>
            <person name="Sims Y."/>
            <person name="Jarvis E.D."/>
        </authorList>
    </citation>
    <scope>NUCLEOTIDE SEQUENCE [LARGE SCALE GENOMIC DNA]</scope>
</reference>
<dbReference type="AlphaFoldDB" id="A0A4W4EIC0"/>
<evidence type="ECO:0000259" key="1">
    <source>
        <dbReference type="Pfam" id="PF07686"/>
    </source>
</evidence>
<organism evidence="2 3">
    <name type="scientific">Electrophorus electricus</name>
    <name type="common">Electric eel</name>
    <name type="synonym">Gymnotus electricus</name>
    <dbReference type="NCBI Taxonomy" id="8005"/>
    <lineage>
        <taxon>Eukaryota</taxon>
        <taxon>Metazoa</taxon>
        <taxon>Chordata</taxon>
        <taxon>Craniata</taxon>
        <taxon>Vertebrata</taxon>
        <taxon>Euteleostomi</taxon>
        <taxon>Actinopterygii</taxon>
        <taxon>Neopterygii</taxon>
        <taxon>Teleostei</taxon>
        <taxon>Ostariophysi</taxon>
        <taxon>Gymnotiformes</taxon>
        <taxon>Gymnotoidei</taxon>
        <taxon>Gymnotidae</taxon>
        <taxon>Electrophorus</taxon>
    </lineage>
</organism>
<keyword evidence="3" id="KW-1185">Reference proteome</keyword>
<protein>
    <recommendedName>
        <fullName evidence="1">Immunoglobulin V-set domain-containing protein</fullName>
    </recommendedName>
</protein>
<reference evidence="3" key="2">
    <citation type="journal article" date="2017" name="Sci. Adv.">
        <title>A tail of two voltages: Proteomic comparison of the three electric organs of the electric eel.</title>
        <authorList>
            <person name="Traeger L.L."/>
            <person name="Sabat G."/>
            <person name="Barrett-Wilt G.A."/>
            <person name="Wells G.B."/>
            <person name="Sussman M.R."/>
        </authorList>
    </citation>
    <scope>NUCLEOTIDE SEQUENCE [LARGE SCALE GENOMIC DNA]</scope>
</reference>
<dbReference type="Proteomes" id="UP000314983">
    <property type="component" value="Chromosome 7"/>
</dbReference>
<dbReference type="SUPFAM" id="SSF48726">
    <property type="entry name" value="Immunoglobulin"/>
    <property type="match status" value="1"/>
</dbReference>
<dbReference type="InterPro" id="IPR013783">
    <property type="entry name" value="Ig-like_fold"/>
</dbReference>
<dbReference type="Ensembl" id="ENSEEET00000011261.2">
    <property type="protein sequence ID" value="ENSEEEP00000011132.2"/>
    <property type="gene ID" value="ENSEEEG00000005648.2"/>
</dbReference>
<dbReference type="Gene3D" id="2.60.40.10">
    <property type="entry name" value="Immunoglobulins"/>
    <property type="match status" value="1"/>
</dbReference>